<dbReference type="Gene3D" id="3.30.470.20">
    <property type="entry name" value="ATP-grasp fold, B domain"/>
    <property type="match status" value="2"/>
</dbReference>
<dbReference type="InterPro" id="IPR002192">
    <property type="entry name" value="PPDK_AMP/ATP-bd"/>
</dbReference>
<evidence type="ECO:0000259" key="1">
    <source>
        <dbReference type="Pfam" id="PF00391"/>
    </source>
</evidence>
<comment type="caution">
    <text evidence="3">The sequence shown here is derived from an EMBL/GenBank/DDBJ whole genome shotgun (WGS) entry which is preliminary data.</text>
</comment>
<dbReference type="GO" id="GO:0005524">
    <property type="term" value="F:ATP binding"/>
    <property type="evidence" value="ECO:0007669"/>
    <property type="project" value="InterPro"/>
</dbReference>
<dbReference type="Pfam" id="PF00391">
    <property type="entry name" value="PEP-utilizers"/>
    <property type="match status" value="1"/>
</dbReference>
<dbReference type="PANTHER" id="PTHR43615">
    <property type="entry name" value="PHOSPHOENOLPYRUVATE SYNTHASE-RELATED"/>
    <property type="match status" value="1"/>
</dbReference>
<sequence>MGNFVQPFKELAPEFYSVAGGKGGMLARMYQSGYPVPEGFVILPSAFHEQGLNDKAWHEIQAYLSDIVKNYEGVAFFAVRSSALSEDSASASFAGEFETVLNVEADKVSDAVYTVFMSTQSERVKVYSSVHGFDKAHEIAVVVQLMVQSEISGVIFTADPITGSHTCMMGNYVYGLGEQLVSGEVNANPFKLIRPKGKYDGPSEFKQYASELFRYAINLEKEYNGPQDIEWAVVKGKVYLLQSRPVTSLRTINYDSYEINDSCDGDFLWTNNNVGEAIPDVMTPFTWSLIRELDLECQKVTGYYLWSGNIYGRVYTNVSMLLSIMPQFGISLNWGKKLIGDVFGKIPDNVEVPIYPFEKIALLKELVQRGKKNVKRIKEAQKHKEYYLNYTQQWCTEIIKQIGDSNSGSQLLELWLNEIRPYVSKLWNMWLGGASSTTLMTFRKRLIKLVGEEEANLLLSDFRGDNGLESLGPLIGIMKISKGELSREDYMAKYGHRSPHEFEASIPYPIEDEEYLDKQLTEYRKSGVDVEELLQKQQVQFEQAKERFRLRYPAKRKWLEQNISKLRQAAQLRESLRSEFVKTFRVIRSFMLKLSELTQIGNDVFFLYCFEVPDLLRGDNSMLRHLAVRKQNYERYQTLPVMPQFIRGRFDPFEWAKDVDRRLDYYGPQAENLPRDGDIKVIKGFAGAAGKIEGNVRVLESFAETESFLPGEILVTSTTNVGWTPLFPKTAAIITDIGAPLSHAAIVARELGIPAVVGCGTATRRLKTGDRVIVDGGQGLVEILNQN</sequence>
<proteinExistence type="predicted"/>
<dbReference type="Gene3D" id="3.50.30.10">
    <property type="entry name" value="Phosphohistidine domain"/>
    <property type="match status" value="1"/>
</dbReference>
<dbReference type="Proteomes" id="UP000036356">
    <property type="component" value="Unassembled WGS sequence"/>
</dbReference>
<feature type="domain" description="PEP-utilising enzyme mobile" evidence="1">
    <location>
        <begin position="710"/>
        <end position="779"/>
    </location>
</feature>
<dbReference type="STRING" id="476652.DEAC_c43600"/>
<dbReference type="InterPro" id="IPR036637">
    <property type="entry name" value="Phosphohistidine_dom_sf"/>
</dbReference>
<dbReference type="EMBL" id="LDZY01000029">
    <property type="protein sequence ID" value="KLU63725.1"/>
    <property type="molecule type" value="Genomic_DNA"/>
</dbReference>
<dbReference type="GO" id="GO:0016301">
    <property type="term" value="F:kinase activity"/>
    <property type="evidence" value="ECO:0007669"/>
    <property type="project" value="InterPro"/>
</dbReference>
<accession>A0A0J1FJV5</accession>
<dbReference type="PATRIC" id="fig|476652.3.peg.4630"/>
<protein>
    <submittedName>
        <fullName evidence="3">Chondramide synthase cmdD</fullName>
    </submittedName>
</protein>
<evidence type="ECO:0000259" key="2">
    <source>
        <dbReference type="Pfam" id="PF01326"/>
    </source>
</evidence>
<dbReference type="PANTHER" id="PTHR43615:SF1">
    <property type="entry name" value="PPDK_N DOMAIN-CONTAINING PROTEIN"/>
    <property type="match status" value="1"/>
</dbReference>
<feature type="domain" description="Pyruvate phosphate dikinase AMP/ATP-binding" evidence="2">
    <location>
        <begin position="47"/>
        <end position="196"/>
    </location>
</feature>
<dbReference type="Pfam" id="PF01326">
    <property type="entry name" value="PPDK_N"/>
    <property type="match status" value="2"/>
</dbReference>
<evidence type="ECO:0000313" key="3">
    <source>
        <dbReference type="EMBL" id="KLU63725.1"/>
    </source>
</evidence>
<dbReference type="SUPFAM" id="SSF52009">
    <property type="entry name" value="Phosphohistidine domain"/>
    <property type="match status" value="1"/>
</dbReference>
<dbReference type="InterPro" id="IPR008279">
    <property type="entry name" value="PEP-util_enz_mobile_dom"/>
</dbReference>
<evidence type="ECO:0000313" key="4">
    <source>
        <dbReference type="Proteomes" id="UP000036356"/>
    </source>
</evidence>
<name>A0A0J1FJV5_9FIRM</name>
<dbReference type="RefSeq" id="WP_047812114.1">
    <property type="nucleotide sequence ID" value="NZ_LDZY01000029.1"/>
</dbReference>
<dbReference type="Gene3D" id="3.30.1490.20">
    <property type="entry name" value="ATP-grasp fold, A domain"/>
    <property type="match status" value="1"/>
</dbReference>
<keyword evidence="4" id="KW-1185">Reference proteome</keyword>
<dbReference type="AlphaFoldDB" id="A0A0J1FJV5"/>
<dbReference type="InterPro" id="IPR051549">
    <property type="entry name" value="PEP_Utilizing_Enz"/>
</dbReference>
<organism evidence="3 4">
    <name type="scientific">Desulfosporosinus acididurans</name>
    <dbReference type="NCBI Taxonomy" id="476652"/>
    <lineage>
        <taxon>Bacteria</taxon>
        <taxon>Bacillati</taxon>
        <taxon>Bacillota</taxon>
        <taxon>Clostridia</taxon>
        <taxon>Eubacteriales</taxon>
        <taxon>Desulfitobacteriaceae</taxon>
        <taxon>Desulfosporosinus</taxon>
    </lineage>
</organism>
<gene>
    <name evidence="3" type="primary">cmdD</name>
    <name evidence="3" type="ORF">DEAC_c43600</name>
</gene>
<dbReference type="SUPFAM" id="SSF56059">
    <property type="entry name" value="Glutathione synthetase ATP-binding domain-like"/>
    <property type="match status" value="1"/>
</dbReference>
<feature type="domain" description="Pyruvate phosphate dikinase AMP/ATP-binding" evidence="2">
    <location>
        <begin position="207"/>
        <end position="250"/>
    </location>
</feature>
<reference evidence="3 4" key="1">
    <citation type="submission" date="2015-06" db="EMBL/GenBank/DDBJ databases">
        <title>Draft genome of the moderately acidophilic sulfate reducer Candidatus Desulfosporosinus acididurans strain M1.</title>
        <authorList>
            <person name="Poehlein A."/>
            <person name="Petzsch P."/>
            <person name="Johnson B.D."/>
            <person name="Schloemann M."/>
            <person name="Daniel R."/>
            <person name="Muehling M."/>
        </authorList>
    </citation>
    <scope>NUCLEOTIDE SEQUENCE [LARGE SCALE GENOMIC DNA]</scope>
    <source>
        <strain evidence="3 4">M1</strain>
    </source>
</reference>
<dbReference type="InterPro" id="IPR013815">
    <property type="entry name" value="ATP_grasp_subdomain_1"/>
</dbReference>